<sequence>MEANNEDKEESDIESDSTPIVRFLIEGSNIADHSGINGLGRVVGMTNQEVNCVVRELRVGNEFFASFVYVVNDLIGRRELWENLRNRKCVVGNSLWILMGYFNATLYLNESLGGLNIITTAMKEFRDHVDELEIEHIS</sequence>
<comment type="caution">
    <text evidence="1">The sequence shown here is derived from an EMBL/GenBank/DDBJ whole genome shotgun (WGS) entry which is preliminary data.</text>
</comment>
<keyword evidence="2" id="KW-1185">Reference proteome</keyword>
<evidence type="ECO:0000313" key="1">
    <source>
        <dbReference type="EMBL" id="KAJ0035898.1"/>
    </source>
</evidence>
<accession>A0ACC0YHK6</accession>
<dbReference type="Proteomes" id="UP001163603">
    <property type="component" value="Chromosome 7"/>
</dbReference>
<proteinExistence type="predicted"/>
<organism evidence="1 2">
    <name type="scientific">Pistacia integerrima</name>
    <dbReference type="NCBI Taxonomy" id="434235"/>
    <lineage>
        <taxon>Eukaryota</taxon>
        <taxon>Viridiplantae</taxon>
        <taxon>Streptophyta</taxon>
        <taxon>Embryophyta</taxon>
        <taxon>Tracheophyta</taxon>
        <taxon>Spermatophyta</taxon>
        <taxon>Magnoliopsida</taxon>
        <taxon>eudicotyledons</taxon>
        <taxon>Gunneridae</taxon>
        <taxon>Pentapetalae</taxon>
        <taxon>rosids</taxon>
        <taxon>malvids</taxon>
        <taxon>Sapindales</taxon>
        <taxon>Anacardiaceae</taxon>
        <taxon>Pistacia</taxon>
    </lineage>
</organism>
<reference evidence="2" key="1">
    <citation type="journal article" date="2023" name="G3 (Bethesda)">
        <title>Genome assembly and association tests identify interacting loci associated with vigor, precocity, and sex in interspecific pistachio rootstocks.</title>
        <authorList>
            <person name="Palmer W."/>
            <person name="Jacygrad E."/>
            <person name="Sagayaradj S."/>
            <person name="Cavanaugh K."/>
            <person name="Han R."/>
            <person name="Bertier L."/>
            <person name="Beede B."/>
            <person name="Kafkas S."/>
            <person name="Golino D."/>
            <person name="Preece J."/>
            <person name="Michelmore R."/>
        </authorList>
    </citation>
    <scope>NUCLEOTIDE SEQUENCE [LARGE SCALE GENOMIC DNA]</scope>
</reference>
<dbReference type="EMBL" id="CM047742">
    <property type="protein sequence ID" value="KAJ0035898.1"/>
    <property type="molecule type" value="Genomic_DNA"/>
</dbReference>
<protein>
    <submittedName>
        <fullName evidence="1">Uncharacterized protein</fullName>
    </submittedName>
</protein>
<evidence type="ECO:0000313" key="2">
    <source>
        <dbReference type="Proteomes" id="UP001163603"/>
    </source>
</evidence>
<name>A0ACC0YHK6_9ROSI</name>
<gene>
    <name evidence="1" type="ORF">Pint_25397</name>
</gene>